<dbReference type="EMBL" id="CP012332">
    <property type="protein sequence ID" value="AKU90240.1"/>
    <property type="molecule type" value="Genomic_DNA"/>
</dbReference>
<evidence type="ECO:0000313" key="2">
    <source>
        <dbReference type="Proteomes" id="UP000055590"/>
    </source>
</evidence>
<evidence type="ECO:0000313" key="1">
    <source>
        <dbReference type="EMBL" id="AKU90240.1"/>
    </source>
</evidence>
<proteinExistence type="predicted"/>
<dbReference type="Proteomes" id="UP000055590">
    <property type="component" value="Chromosome"/>
</dbReference>
<dbReference type="AlphaFoldDB" id="A0A0K1P9Q1"/>
<sequence length="334" mass="36355">MPIRQDGELRRGRTIRILMAGSALAFLLCAGCASVKPVPMSSPREDVVSLRFDWAPGEAAQVEVSRSLQGSEGRDELVLRYGLQVESGGDGGLRVQRKNVKIDAMPTLRDPRLAEMIAKELAQPDWRVNSLGNLVGIDEPTRAQATAASLLGRLAKTGEIPEALRGRLLGLFGDEGLRRRAAGDWDELVGLWAGGDLEVGRVYQLRDRLAIDGLGGIGLEMLYEIVLTGRVPCAAGERPDGCVQLEITASPEPDQRGRLLAFISTIFPFPARAIEIEERVTLVTEASGLRPRRLHARHSLIVPFLAEGEGGAPAPFEQIEERQVSFAWSRPQAD</sequence>
<keyword evidence="2" id="KW-1185">Reference proteome</keyword>
<reference evidence="1 2" key="1">
    <citation type="submission" date="2015-08" db="EMBL/GenBank/DDBJ databases">
        <authorList>
            <person name="Babu N.S."/>
            <person name="Beckwith C.J."/>
            <person name="Beseler K.G."/>
            <person name="Brison A."/>
            <person name="Carone J.V."/>
            <person name="Caskin T.P."/>
            <person name="Diamond M."/>
            <person name="Durham M.E."/>
            <person name="Foxe J.M."/>
            <person name="Go M."/>
            <person name="Henderson B.A."/>
            <person name="Jones I.B."/>
            <person name="McGettigan J.A."/>
            <person name="Micheletti S.J."/>
            <person name="Nasrallah M.E."/>
            <person name="Ortiz D."/>
            <person name="Piller C.R."/>
            <person name="Privatt S.R."/>
            <person name="Schneider S.L."/>
            <person name="Sharp S."/>
            <person name="Smith T.C."/>
            <person name="Stanton J.D."/>
            <person name="Ullery H.E."/>
            <person name="Wilson R.J."/>
            <person name="Serrano M.G."/>
            <person name="Buck G."/>
            <person name="Lee V."/>
            <person name="Wang Y."/>
            <person name="Carvalho R."/>
            <person name="Voegtly L."/>
            <person name="Shi R."/>
            <person name="Duckworth R."/>
            <person name="Johnson A."/>
            <person name="Loviza R."/>
            <person name="Walstead R."/>
            <person name="Shah Z."/>
            <person name="Kiflezghi M."/>
            <person name="Wade K."/>
            <person name="Ball S.L."/>
            <person name="Bradley K.W."/>
            <person name="Asai D.J."/>
            <person name="Bowman C.A."/>
            <person name="Russell D.A."/>
            <person name="Pope W.H."/>
            <person name="Jacobs-Sera D."/>
            <person name="Hendrix R.W."/>
            <person name="Hatfull G.F."/>
        </authorList>
    </citation>
    <scope>NUCLEOTIDE SEQUENCE [LARGE SCALE GENOMIC DNA]</scope>
    <source>
        <strain evidence="1 2">DSM 27710</strain>
    </source>
</reference>
<gene>
    <name evidence="1" type="ORF">AKJ08_0627</name>
</gene>
<organism evidence="1 2">
    <name type="scientific">Vulgatibacter incomptus</name>
    <dbReference type="NCBI Taxonomy" id="1391653"/>
    <lineage>
        <taxon>Bacteria</taxon>
        <taxon>Pseudomonadati</taxon>
        <taxon>Myxococcota</taxon>
        <taxon>Myxococcia</taxon>
        <taxon>Myxococcales</taxon>
        <taxon>Cystobacterineae</taxon>
        <taxon>Vulgatibacteraceae</taxon>
        <taxon>Vulgatibacter</taxon>
    </lineage>
</organism>
<name>A0A0K1P9Q1_9BACT</name>
<dbReference type="KEGG" id="vin:AKJ08_0627"/>
<dbReference type="RefSeq" id="WP_050724714.1">
    <property type="nucleotide sequence ID" value="NZ_CP012332.1"/>
</dbReference>
<accession>A0A0K1P9Q1</accession>
<dbReference type="OrthoDB" id="5523372at2"/>
<protein>
    <submittedName>
        <fullName evidence="1">Uncharacterized protein</fullName>
    </submittedName>
</protein>